<evidence type="ECO:0000313" key="1">
    <source>
        <dbReference type="EMBL" id="OLQ08441.1"/>
    </source>
</evidence>
<organism evidence="1 2">
    <name type="scientific">Symbiodinium microadriaticum</name>
    <name type="common">Dinoflagellate</name>
    <name type="synonym">Zooxanthella microadriatica</name>
    <dbReference type="NCBI Taxonomy" id="2951"/>
    <lineage>
        <taxon>Eukaryota</taxon>
        <taxon>Sar</taxon>
        <taxon>Alveolata</taxon>
        <taxon>Dinophyceae</taxon>
        <taxon>Suessiales</taxon>
        <taxon>Symbiodiniaceae</taxon>
        <taxon>Symbiodinium</taxon>
    </lineage>
</organism>
<evidence type="ECO:0000313" key="2">
    <source>
        <dbReference type="Proteomes" id="UP000186817"/>
    </source>
</evidence>
<keyword evidence="2" id="KW-1185">Reference proteome</keyword>
<gene>
    <name evidence="1" type="ORF">AK812_SmicGene8045</name>
</gene>
<reference evidence="1 2" key="1">
    <citation type="submission" date="2016-02" db="EMBL/GenBank/DDBJ databases">
        <title>Genome analysis of coral dinoflagellate symbionts highlights evolutionary adaptations to a symbiotic lifestyle.</title>
        <authorList>
            <person name="Aranda M."/>
            <person name="Li Y."/>
            <person name="Liew Y.J."/>
            <person name="Baumgarten S."/>
            <person name="Simakov O."/>
            <person name="Wilson M."/>
            <person name="Piel J."/>
            <person name="Ashoor H."/>
            <person name="Bougouffa S."/>
            <person name="Bajic V.B."/>
            <person name="Ryu T."/>
            <person name="Ravasi T."/>
            <person name="Bayer T."/>
            <person name="Micklem G."/>
            <person name="Kim H."/>
            <person name="Bhak J."/>
            <person name="Lajeunesse T.C."/>
            <person name="Voolstra C.R."/>
        </authorList>
    </citation>
    <scope>NUCLEOTIDE SEQUENCE [LARGE SCALE GENOMIC DNA]</scope>
    <source>
        <strain evidence="1 2">CCMP2467</strain>
    </source>
</reference>
<dbReference type="OrthoDB" id="10286196at2759"/>
<comment type="caution">
    <text evidence="1">The sequence shown here is derived from an EMBL/GenBank/DDBJ whole genome shotgun (WGS) entry which is preliminary data.</text>
</comment>
<dbReference type="EMBL" id="LSRX01000117">
    <property type="protein sequence ID" value="OLQ08441.1"/>
    <property type="molecule type" value="Genomic_DNA"/>
</dbReference>
<accession>A0A1Q9EM57</accession>
<name>A0A1Q9EM57_SYMMI</name>
<sequence length="290" mass="31471">MACTQLAQLAGSLRSALRERGTPANLFEEANDDWKNYGDSWDDLPVPSWVPRSLFYRDGDGVERVEIAQLEKSQHVMTEGVDLQSTVKEMIKTMESGGYLGQPGQQAWLRGAEAEPRAIVGLTPTLFATLRLRLALVEDDPVRPSLGLVHPCLVGKGSKADGLLKQIVETCRKKTQDATPVSLFGEESRSLPRVVSTSIHVKIAVDYSAVVASDAATFLQSSFLLLGGCDEEPHALKNGTRAACARASSSVTVTALCAYDLDLEKDRCIVVDGERFVEGRIAALLQHAVF</sequence>
<protein>
    <submittedName>
        <fullName evidence="1">Uncharacterized protein</fullName>
    </submittedName>
</protein>
<dbReference type="Proteomes" id="UP000186817">
    <property type="component" value="Unassembled WGS sequence"/>
</dbReference>
<dbReference type="AlphaFoldDB" id="A0A1Q9EM57"/>
<proteinExistence type="predicted"/>